<keyword evidence="1" id="KW-0479">Metal-binding</keyword>
<evidence type="ECO:0000256" key="2">
    <source>
        <dbReference type="ARBA" id="ARBA00022837"/>
    </source>
</evidence>
<keyword evidence="2" id="KW-0106">Calcium</keyword>
<dbReference type="OrthoDB" id="270970at2759"/>
<dbReference type="SUPFAM" id="SSF49562">
    <property type="entry name" value="C2 domain (Calcium/lipid-binding domain, CaLB)"/>
    <property type="match status" value="1"/>
</dbReference>
<evidence type="ECO:0000313" key="6">
    <source>
        <dbReference type="Proteomes" id="UP000268535"/>
    </source>
</evidence>
<dbReference type="PROSITE" id="PS50004">
    <property type="entry name" value="C2"/>
    <property type="match status" value="1"/>
</dbReference>
<dbReference type="InterPro" id="IPR000008">
    <property type="entry name" value="C2_dom"/>
</dbReference>
<dbReference type="EMBL" id="ML014187">
    <property type="protein sequence ID" value="RKP01056.1"/>
    <property type="molecule type" value="Genomic_DNA"/>
</dbReference>
<dbReference type="AlphaFoldDB" id="A0A4P9X757"/>
<reference evidence="5" key="2">
    <citation type="submission" date="2018-04" db="EMBL/GenBank/DDBJ databases">
        <title>Leveraging single-cell genomics to expand the Fungal Tree of Life.</title>
        <authorList>
            <consortium name="DOE Joint Genome Institute"/>
            <person name="Ahrendt S.R."/>
            <person name="Quandt C.A."/>
            <person name="Ciobanu D."/>
            <person name="Clum A."/>
            <person name="Salamov A."/>
            <person name="Andreopoulos B."/>
            <person name="Cheng J.-F."/>
            <person name="Woyke T."/>
            <person name="Pelin A."/>
            <person name="Henrissat B."/>
            <person name="Benny G.L."/>
            <person name="Smith M.E."/>
            <person name="James T.Y."/>
            <person name="Grigoriev I.V."/>
        </authorList>
    </citation>
    <scope>NUCLEOTIDE SEQUENCE</scope>
    <source>
        <strain evidence="5">ATCC 52028</strain>
    </source>
</reference>
<dbReference type="PANTHER" id="PTHR46502:SF2">
    <property type="entry name" value="16 KDA PHLOEM PROTEIN 2"/>
    <property type="match status" value="1"/>
</dbReference>
<accession>A0A4P9X757</accession>
<evidence type="ECO:0000313" key="5">
    <source>
        <dbReference type="EMBL" id="RKP01056.1"/>
    </source>
</evidence>
<name>A0A4P9X757_9FUNG</name>
<evidence type="ECO:0000259" key="3">
    <source>
        <dbReference type="PROSITE" id="PS50004"/>
    </source>
</evidence>
<protein>
    <recommendedName>
        <fullName evidence="3">C2 domain-containing protein</fullName>
    </recommendedName>
</protein>
<dbReference type="Pfam" id="PF00168">
    <property type="entry name" value="C2"/>
    <property type="match status" value="1"/>
</dbReference>
<dbReference type="Gene3D" id="2.60.40.150">
    <property type="entry name" value="C2 domain"/>
    <property type="match status" value="1"/>
</dbReference>
<dbReference type="CDD" id="cd00030">
    <property type="entry name" value="C2"/>
    <property type="match status" value="1"/>
</dbReference>
<dbReference type="PRINTS" id="PR00360">
    <property type="entry name" value="C2DOMAIN"/>
</dbReference>
<evidence type="ECO:0000256" key="1">
    <source>
        <dbReference type="ARBA" id="ARBA00022723"/>
    </source>
</evidence>
<dbReference type="InterPro" id="IPR035892">
    <property type="entry name" value="C2_domain_sf"/>
</dbReference>
<dbReference type="EMBL" id="ML009164">
    <property type="protein sequence ID" value="RKO97799.1"/>
    <property type="molecule type" value="Genomic_DNA"/>
</dbReference>
<gene>
    <name evidence="4" type="ORF">CAUPRSCDRAFT_10547</name>
    <name evidence="5" type="ORF">CXG81DRAFT_12479</name>
</gene>
<feature type="domain" description="C2" evidence="3">
    <location>
        <begin position="1"/>
        <end position="102"/>
    </location>
</feature>
<keyword evidence="7" id="KW-1185">Reference proteome</keyword>
<reference evidence="4" key="3">
    <citation type="submission" date="2018-08" db="EMBL/GenBank/DDBJ databases">
        <title>Leveraging single-cell genomics to expand the Fungal Tree of Life.</title>
        <authorList>
            <consortium name="DOE Joint Genome Institute"/>
            <person name="Ahrendt S.R."/>
            <person name="Quandt C.A."/>
            <person name="Ciobanu D."/>
            <person name="Clum A."/>
            <person name="Salamov A."/>
            <person name="Andreopoulos B."/>
            <person name="Cheng J.-F."/>
            <person name="Woyke T."/>
            <person name="Pelin A."/>
            <person name="Henrissat B."/>
            <person name="Reynolds N."/>
            <person name="Benny G.L."/>
            <person name="Smith M.E."/>
            <person name="James T.Y."/>
            <person name="Grigoriev I.V."/>
        </authorList>
    </citation>
    <scope>NUCLEOTIDE SEQUENCE</scope>
    <source>
        <strain evidence="4">ATCC 52028</strain>
    </source>
</reference>
<dbReference type="Proteomes" id="UP000274922">
    <property type="component" value="Unassembled WGS sequence"/>
</dbReference>
<evidence type="ECO:0000313" key="4">
    <source>
        <dbReference type="EMBL" id="RKO97799.1"/>
    </source>
</evidence>
<sequence length="127" mass="14417">MRGVLNVKLISASGLTDSDGIGNKSDPYVRLSVDSNQYQQSTTKSGTLNPVFNETFQFFLNGDQHVLYVECKDKDLIHDDKLGKGKLDIRELFSRPGQEVDYVVELKRHIIRSGGRVNVRIQFLPQY</sequence>
<dbReference type="SMART" id="SM00239">
    <property type="entry name" value="C2"/>
    <property type="match status" value="1"/>
</dbReference>
<dbReference type="Proteomes" id="UP000268535">
    <property type="component" value="Unassembled WGS sequence"/>
</dbReference>
<organism evidence="5 7">
    <name type="scientific">Caulochytrium protostelioides</name>
    <dbReference type="NCBI Taxonomy" id="1555241"/>
    <lineage>
        <taxon>Eukaryota</taxon>
        <taxon>Fungi</taxon>
        <taxon>Fungi incertae sedis</taxon>
        <taxon>Chytridiomycota</taxon>
        <taxon>Chytridiomycota incertae sedis</taxon>
        <taxon>Chytridiomycetes</taxon>
        <taxon>Caulochytriales</taxon>
        <taxon>Caulochytriaceae</taxon>
        <taxon>Caulochytrium</taxon>
    </lineage>
</organism>
<dbReference type="PANTHER" id="PTHR46502">
    <property type="entry name" value="C2 DOMAIN-CONTAINING"/>
    <property type="match status" value="1"/>
</dbReference>
<evidence type="ECO:0000313" key="7">
    <source>
        <dbReference type="Proteomes" id="UP000274922"/>
    </source>
</evidence>
<reference evidence="6 7" key="1">
    <citation type="journal article" date="2018" name="Nat. Microbiol.">
        <title>Leveraging single-cell genomics to expand the fungal tree of life.</title>
        <authorList>
            <person name="Ahrendt S.R."/>
            <person name="Quandt C.A."/>
            <person name="Ciobanu D."/>
            <person name="Clum A."/>
            <person name="Salamov A."/>
            <person name="Andreopoulos B."/>
            <person name="Cheng J.F."/>
            <person name="Woyke T."/>
            <person name="Pelin A."/>
            <person name="Henrissat B."/>
            <person name="Reynolds N.K."/>
            <person name="Benny G.L."/>
            <person name="Smith M.E."/>
            <person name="James T.Y."/>
            <person name="Grigoriev I.V."/>
        </authorList>
    </citation>
    <scope>NUCLEOTIDE SEQUENCE [LARGE SCALE GENOMIC DNA]</scope>
    <source>
        <strain evidence="6 7">ATCC 52028</strain>
    </source>
</reference>
<proteinExistence type="predicted"/>
<dbReference type="STRING" id="1555241.A0A4P9X757"/>
<dbReference type="GO" id="GO:0046872">
    <property type="term" value="F:metal ion binding"/>
    <property type="evidence" value="ECO:0007669"/>
    <property type="project" value="UniProtKB-KW"/>
</dbReference>